<dbReference type="PRINTS" id="PR00096">
    <property type="entry name" value="GATASE"/>
</dbReference>
<protein>
    <submittedName>
        <fullName evidence="3">Aminodeoxychorismate/anthranilate synthase component II</fullName>
    </submittedName>
</protein>
<dbReference type="AlphaFoldDB" id="A0A7X0X4H2"/>
<dbReference type="RefSeq" id="WP_185347816.1">
    <property type="nucleotide sequence ID" value="NZ_JAASTU010000001.1"/>
</dbReference>
<keyword evidence="1" id="KW-0315">Glutamine amidotransferase</keyword>
<dbReference type="EMBL" id="JAASUB010000007">
    <property type="protein sequence ID" value="MBC1509693.1"/>
    <property type="molecule type" value="Genomic_DNA"/>
</dbReference>
<dbReference type="InterPro" id="IPR017926">
    <property type="entry name" value="GATASE"/>
</dbReference>
<gene>
    <name evidence="3" type="ORF">HCJ38_00345</name>
    <name evidence="4" type="ORF">HCJ59_07290</name>
</gene>
<dbReference type="InterPro" id="IPR006221">
    <property type="entry name" value="TrpG/PapA_dom"/>
</dbReference>
<dbReference type="GO" id="GO:0000162">
    <property type="term" value="P:L-tryptophan biosynthetic process"/>
    <property type="evidence" value="ECO:0007669"/>
    <property type="project" value="TreeGrafter"/>
</dbReference>
<dbReference type="EMBL" id="JAASTW010000001">
    <property type="protein sequence ID" value="MBC1487479.1"/>
    <property type="molecule type" value="Genomic_DNA"/>
</dbReference>
<evidence type="ECO:0000313" key="4">
    <source>
        <dbReference type="EMBL" id="MBC1509693.1"/>
    </source>
</evidence>
<organism evidence="3 5">
    <name type="scientific">Listeria immobilis</name>
    <dbReference type="NCBI Taxonomy" id="2713502"/>
    <lineage>
        <taxon>Bacteria</taxon>
        <taxon>Bacillati</taxon>
        <taxon>Bacillota</taxon>
        <taxon>Bacilli</taxon>
        <taxon>Bacillales</taxon>
        <taxon>Listeriaceae</taxon>
        <taxon>Listeria</taxon>
    </lineage>
</organism>
<dbReference type="Proteomes" id="UP000587800">
    <property type="component" value="Unassembled WGS sequence"/>
</dbReference>
<accession>A0A7X0X4H2</accession>
<dbReference type="PROSITE" id="PS51273">
    <property type="entry name" value="GATASE_TYPE_1"/>
    <property type="match status" value="1"/>
</dbReference>
<dbReference type="PANTHER" id="PTHR43418">
    <property type="entry name" value="MULTIFUNCTIONAL TRYPTOPHAN BIOSYNTHESIS PROTEIN-RELATED"/>
    <property type="match status" value="1"/>
</dbReference>
<dbReference type="GO" id="GO:0005829">
    <property type="term" value="C:cytosol"/>
    <property type="evidence" value="ECO:0007669"/>
    <property type="project" value="TreeGrafter"/>
</dbReference>
<dbReference type="Proteomes" id="UP000561617">
    <property type="component" value="Unassembled WGS sequence"/>
</dbReference>
<evidence type="ECO:0000256" key="1">
    <source>
        <dbReference type="ARBA" id="ARBA00022962"/>
    </source>
</evidence>
<comment type="caution">
    <text evidence="3">The sequence shown here is derived from an EMBL/GenBank/DDBJ whole genome shotgun (WGS) entry which is preliminary data.</text>
</comment>
<dbReference type="InterPro" id="IPR029062">
    <property type="entry name" value="Class_I_gatase-like"/>
</dbReference>
<dbReference type="PANTHER" id="PTHR43418:SF4">
    <property type="entry name" value="MULTIFUNCTIONAL TRYPTOPHAN BIOSYNTHESIS PROTEIN"/>
    <property type="match status" value="1"/>
</dbReference>
<evidence type="ECO:0000259" key="2">
    <source>
        <dbReference type="Pfam" id="PF00117"/>
    </source>
</evidence>
<name>A0A7X0X4H2_9LIST</name>
<reference evidence="5 6" key="1">
    <citation type="submission" date="2020-03" db="EMBL/GenBank/DDBJ databases">
        <title>Soil Listeria distribution.</title>
        <authorList>
            <person name="Liao J."/>
            <person name="Wiedmann M."/>
        </authorList>
    </citation>
    <scope>NUCLEOTIDE SEQUENCE [LARGE SCALE GENOMIC DNA]</scope>
    <source>
        <strain evidence="4 6">FSL L7-1515</strain>
        <strain evidence="3 5">FSL L7-1554</strain>
    </source>
</reference>
<dbReference type="SUPFAM" id="SSF52317">
    <property type="entry name" value="Class I glutamine amidotransferase-like"/>
    <property type="match status" value="1"/>
</dbReference>
<sequence>MILLIDHNDSFTYNLYQYFLELGEAIQVISATDLTLEKFFQLNPEMVVLSPGPGSPADFTTSLQLINHIQVPILGICLGHQMIAAGFGAKIVPAKVPVHGKTSLISHNQAELFTGLPSSFHVTRYHSLIVQKDSLPADLEITALTDDNIIMGLKHTKKPIYSVQFHPEAILSEHGHALLQNFIRIGRNAK</sequence>
<dbReference type="GO" id="GO:0004049">
    <property type="term" value="F:anthranilate synthase activity"/>
    <property type="evidence" value="ECO:0007669"/>
    <property type="project" value="TreeGrafter"/>
</dbReference>
<dbReference type="PRINTS" id="PR00097">
    <property type="entry name" value="ANTSNTHASEII"/>
</dbReference>
<evidence type="ECO:0000313" key="6">
    <source>
        <dbReference type="Proteomes" id="UP000587800"/>
    </source>
</evidence>
<dbReference type="InterPro" id="IPR050472">
    <property type="entry name" value="Anth_synth/Amidotransfase"/>
</dbReference>
<dbReference type="Gene3D" id="3.40.50.880">
    <property type="match status" value="1"/>
</dbReference>
<evidence type="ECO:0000313" key="3">
    <source>
        <dbReference type="EMBL" id="MBC1487479.1"/>
    </source>
</evidence>
<evidence type="ECO:0000313" key="5">
    <source>
        <dbReference type="Proteomes" id="UP000561617"/>
    </source>
</evidence>
<proteinExistence type="predicted"/>
<dbReference type="FunFam" id="3.40.50.880:FF:000003">
    <property type="entry name" value="Anthranilate synthase component II"/>
    <property type="match status" value="1"/>
</dbReference>
<dbReference type="NCBIfam" id="TIGR00566">
    <property type="entry name" value="trpG_papA"/>
    <property type="match status" value="1"/>
</dbReference>
<feature type="domain" description="Glutamine amidotransferase" evidence="2">
    <location>
        <begin position="3"/>
        <end position="183"/>
    </location>
</feature>
<keyword evidence="6" id="KW-1185">Reference proteome</keyword>
<dbReference type="CDD" id="cd01743">
    <property type="entry name" value="GATase1_Anthranilate_Synthase"/>
    <property type="match status" value="1"/>
</dbReference>
<dbReference type="Pfam" id="PF00117">
    <property type="entry name" value="GATase"/>
    <property type="match status" value="1"/>
</dbReference>